<proteinExistence type="predicted"/>
<dbReference type="InterPro" id="IPR036322">
    <property type="entry name" value="WD40_repeat_dom_sf"/>
</dbReference>
<evidence type="ECO:0000256" key="7">
    <source>
        <dbReference type="ARBA" id="ARBA00023242"/>
    </source>
</evidence>
<feature type="region of interest" description="Disordered" evidence="10">
    <location>
        <begin position="773"/>
        <end position="802"/>
    </location>
</feature>
<dbReference type="Gene3D" id="2.130.10.10">
    <property type="entry name" value="YVTN repeat-like/Quinoprotein amine dehydrogenase"/>
    <property type="match status" value="3"/>
</dbReference>
<reference evidence="12" key="1">
    <citation type="journal article" date="2014" name="Genome Announc.">
        <title>De novo whole-genome sequence and genome annotation of Lichtheimia ramosa.</title>
        <authorList>
            <person name="Linde J."/>
            <person name="Schwartze V."/>
            <person name="Binder U."/>
            <person name="Lass-Florl C."/>
            <person name="Voigt K."/>
            <person name="Horn F."/>
        </authorList>
    </citation>
    <scope>NUCLEOTIDE SEQUENCE</scope>
    <source>
        <strain evidence="12">JMRC FSU:6197</strain>
    </source>
</reference>
<keyword evidence="3" id="KW-0698">rRNA processing</keyword>
<keyword evidence="9" id="KW-0175">Coiled coil</keyword>
<dbReference type="PANTHER" id="PTHR44215">
    <property type="entry name" value="WD REPEAT-CONTAINING PROTEIN 75"/>
    <property type="match status" value="1"/>
</dbReference>
<feature type="repeat" description="WD" evidence="8">
    <location>
        <begin position="291"/>
        <end position="332"/>
    </location>
</feature>
<keyword evidence="2" id="KW-0690">Ribosome biogenesis</keyword>
<feature type="region of interest" description="Disordered" evidence="10">
    <location>
        <begin position="1"/>
        <end position="59"/>
    </location>
</feature>
<dbReference type="PROSITE" id="PS50082">
    <property type="entry name" value="WD_REPEATS_2"/>
    <property type="match status" value="3"/>
</dbReference>
<feature type="region of interest" description="Disordered" evidence="10">
    <location>
        <begin position="842"/>
        <end position="869"/>
    </location>
</feature>
<feature type="repeat" description="WD" evidence="8">
    <location>
        <begin position="495"/>
        <end position="533"/>
    </location>
</feature>
<evidence type="ECO:0000256" key="3">
    <source>
        <dbReference type="ARBA" id="ARBA00022552"/>
    </source>
</evidence>
<dbReference type="SUPFAM" id="SSF82171">
    <property type="entry name" value="DPP6 N-terminal domain-like"/>
    <property type="match status" value="1"/>
</dbReference>
<dbReference type="InterPro" id="IPR001680">
    <property type="entry name" value="WD40_rpt"/>
</dbReference>
<dbReference type="InterPro" id="IPR015943">
    <property type="entry name" value="WD40/YVTN_repeat-like_dom_sf"/>
</dbReference>
<feature type="compositionally biased region" description="Polar residues" evidence="10">
    <location>
        <begin position="882"/>
        <end position="894"/>
    </location>
</feature>
<evidence type="ECO:0000256" key="10">
    <source>
        <dbReference type="SAM" id="MobiDB-lite"/>
    </source>
</evidence>
<evidence type="ECO:0000256" key="8">
    <source>
        <dbReference type="PROSITE-ProRule" id="PRU00221"/>
    </source>
</evidence>
<dbReference type="GO" id="GO:0032040">
    <property type="term" value="C:small-subunit processome"/>
    <property type="evidence" value="ECO:0007669"/>
    <property type="project" value="InterPro"/>
</dbReference>
<dbReference type="InterPro" id="IPR057644">
    <property type="entry name" value="Beta-prop_WDR75_2nd"/>
</dbReference>
<dbReference type="PROSITE" id="PS50294">
    <property type="entry name" value="WD_REPEATS_REGION"/>
    <property type="match status" value="3"/>
</dbReference>
<evidence type="ECO:0000256" key="4">
    <source>
        <dbReference type="ARBA" id="ARBA00022574"/>
    </source>
</evidence>
<feature type="region of interest" description="Disordered" evidence="10">
    <location>
        <begin position="882"/>
        <end position="916"/>
    </location>
</feature>
<keyword evidence="7" id="KW-0539">Nucleus</keyword>
<comment type="subcellular location">
    <subcellularLocation>
        <location evidence="1">Nucleus</location>
        <location evidence="1">Nucleolus</location>
    </subcellularLocation>
</comment>
<accession>A0A077WRU9</accession>
<evidence type="ECO:0000259" key="11">
    <source>
        <dbReference type="Pfam" id="PF23769"/>
    </source>
</evidence>
<dbReference type="PANTHER" id="PTHR44215:SF1">
    <property type="entry name" value="WD REPEAT-CONTAINING PROTEIN 75"/>
    <property type="match status" value="1"/>
</dbReference>
<dbReference type="GO" id="GO:0003723">
    <property type="term" value="F:RNA binding"/>
    <property type="evidence" value="ECO:0007669"/>
    <property type="project" value="InterPro"/>
</dbReference>
<dbReference type="EMBL" id="LK023335">
    <property type="protein sequence ID" value="CDS10040.1"/>
    <property type="molecule type" value="Genomic_DNA"/>
</dbReference>
<dbReference type="GO" id="GO:0045943">
    <property type="term" value="P:positive regulation of transcription by RNA polymerase I"/>
    <property type="evidence" value="ECO:0007669"/>
    <property type="project" value="InterPro"/>
</dbReference>
<protein>
    <recommendedName>
        <fullName evidence="11">WD repeat-containing protein 75 second beta-propeller domain-containing protein</fullName>
    </recommendedName>
</protein>
<dbReference type="AlphaFoldDB" id="A0A077WRU9"/>
<dbReference type="SMART" id="SM00320">
    <property type="entry name" value="WD40"/>
    <property type="match status" value="8"/>
</dbReference>
<feature type="compositionally biased region" description="Acidic residues" evidence="10">
    <location>
        <begin position="902"/>
        <end position="916"/>
    </location>
</feature>
<keyword evidence="4 8" id="KW-0853">WD repeat</keyword>
<feature type="compositionally biased region" description="Acidic residues" evidence="10">
    <location>
        <begin position="842"/>
        <end position="857"/>
    </location>
</feature>
<gene>
    <name evidence="12" type="ORF">LRAMOSA02717</name>
</gene>
<feature type="compositionally biased region" description="Low complexity" evidence="10">
    <location>
        <begin position="35"/>
        <end position="46"/>
    </location>
</feature>
<dbReference type="InterPro" id="IPR053826">
    <property type="entry name" value="WDR75"/>
</dbReference>
<evidence type="ECO:0000256" key="5">
    <source>
        <dbReference type="ARBA" id="ARBA00022737"/>
    </source>
</evidence>
<keyword evidence="5" id="KW-0677">Repeat</keyword>
<feature type="coiled-coil region" evidence="9">
    <location>
        <begin position="744"/>
        <end position="771"/>
    </location>
</feature>
<keyword evidence="6" id="KW-0804">Transcription</keyword>
<feature type="domain" description="WD repeat-containing protein 75 second beta-propeller" evidence="11">
    <location>
        <begin position="394"/>
        <end position="700"/>
    </location>
</feature>
<evidence type="ECO:0000313" key="12">
    <source>
        <dbReference type="EMBL" id="CDS10040.1"/>
    </source>
</evidence>
<name>A0A077WRU9_9FUNG</name>
<organism evidence="12">
    <name type="scientific">Lichtheimia ramosa</name>
    <dbReference type="NCBI Taxonomy" id="688394"/>
    <lineage>
        <taxon>Eukaryota</taxon>
        <taxon>Fungi</taxon>
        <taxon>Fungi incertae sedis</taxon>
        <taxon>Mucoromycota</taxon>
        <taxon>Mucoromycotina</taxon>
        <taxon>Mucoromycetes</taxon>
        <taxon>Mucorales</taxon>
        <taxon>Lichtheimiaceae</taxon>
        <taxon>Lichtheimia</taxon>
    </lineage>
</organism>
<evidence type="ECO:0000256" key="9">
    <source>
        <dbReference type="SAM" id="Coils"/>
    </source>
</evidence>
<dbReference type="GO" id="GO:0006364">
    <property type="term" value="P:rRNA processing"/>
    <property type="evidence" value="ECO:0007669"/>
    <property type="project" value="UniProtKB-KW"/>
</dbReference>
<dbReference type="OrthoDB" id="4096at2759"/>
<evidence type="ECO:0000256" key="2">
    <source>
        <dbReference type="ARBA" id="ARBA00022517"/>
    </source>
</evidence>
<dbReference type="GO" id="GO:2000234">
    <property type="term" value="P:positive regulation of rRNA processing"/>
    <property type="evidence" value="ECO:0007669"/>
    <property type="project" value="TreeGrafter"/>
</dbReference>
<feature type="compositionally biased region" description="Basic and acidic residues" evidence="10">
    <location>
        <begin position="780"/>
        <end position="792"/>
    </location>
</feature>
<evidence type="ECO:0000256" key="6">
    <source>
        <dbReference type="ARBA" id="ARBA00023163"/>
    </source>
</evidence>
<feature type="repeat" description="WD" evidence="8">
    <location>
        <begin position="106"/>
        <end position="148"/>
    </location>
</feature>
<dbReference type="Pfam" id="PF23769">
    <property type="entry name" value="Beta-prop_WDR75_2nd"/>
    <property type="match status" value="1"/>
</dbReference>
<dbReference type="Pfam" id="PF23869">
    <property type="entry name" value="Beta-prop_WDR75_1st"/>
    <property type="match status" value="1"/>
</dbReference>
<dbReference type="SUPFAM" id="SSF50978">
    <property type="entry name" value="WD40 repeat-like"/>
    <property type="match status" value="1"/>
</dbReference>
<sequence length="916" mass="101792">MVSTAAVAAKNKSARPQPNGKVPAKAPKKKDLANSKPSTPKKSAPSRLSQHESLVVTKRTGGRFSERPIEFTKDSRYLFACIGSSVKICSVATGSAVKMLSKAGSPDAHTDQITRVFLNPRNPLQLYTASLDGTIKLWDYNDDVLLKTIRINKPVQDMAFGADEPDFMYIIVDKKSEDKKQSQLLRYYLGSDETLAKKRRQHVMDVQKFKDLDVSKDGQYVAVAAGSSVYFWDVNSNDGPDYQIYKWDFSPVTKVRFNPTAASLAVGDIAGRIILNHYTPQTMRKPRTTVHHWHSNAVTALEFMQDGLYMISGGSEAVLTFWQLDTGHKQFMPRLGGEIMSISISPNHKYYCVGLADNSIRLINAISQKIEQIIQGVQLHPSVRNGSSIVRTGLVVEPRNHYMVLNGIRSSVQFFNCVSDVHIADVEVSPSSAVWRTGEKRHLPSEVEHVAFLSSGEWMATVDMRNDNVTTMEQHLKFWQWDPNAQAYALHTRVDKPHTAAITSLTFNPSTRHGPMAITTSKDKTFKVWHLTSQLGKAYQEGEVAWNCRSVGMYRHDIPQSAAFSADGSILAVAFKSIITIWDPYANCIRQVLAQPSSEHITTLRFAGDSPYLVAASTGFFAVWNMLTCTVWWSYKLSASYVAVDKHSSKIAIACNQRLMDKSLIVTFDAKSAVPLAMHKVNEACIGLAFLSRDSVEGGKAHSDIVYLTCQSTFHILSPKAAAIKETTEQATTSLDAAPEKKMLDDMFGSRKQLRQEMQEEERSRVQTATKLRQQAMQRESTDTAARPHNDEQGTGMSVLGAPSHVLPSVESVFESFMGAFMELRISKENVDDGLDRRVEEMDVDQEQPESQEDEDVYPAQESLGEIPSLSTYFTSISNAKETNGVAKSTTAKQDASPSSSESEDSEDEDPADIEW</sequence>
<evidence type="ECO:0000256" key="1">
    <source>
        <dbReference type="ARBA" id="ARBA00004604"/>
    </source>
</evidence>